<name>A0A517LLS9_9PEZI</name>
<dbReference type="Proteomes" id="UP000316270">
    <property type="component" value="Chromosome 15"/>
</dbReference>
<proteinExistence type="predicted"/>
<organism evidence="1 2">
    <name type="scientific">Venturia effusa</name>
    <dbReference type="NCBI Taxonomy" id="50376"/>
    <lineage>
        <taxon>Eukaryota</taxon>
        <taxon>Fungi</taxon>
        <taxon>Dikarya</taxon>
        <taxon>Ascomycota</taxon>
        <taxon>Pezizomycotina</taxon>
        <taxon>Dothideomycetes</taxon>
        <taxon>Pleosporomycetidae</taxon>
        <taxon>Venturiales</taxon>
        <taxon>Venturiaceae</taxon>
        <taxon>Venturia</taxon>
    </lineage>
</organism>
<evidence type="ECO:0000313" key="2">
    <source>
        <dbReference type="Proteomes" id="UP000316270"/>
    </source>
</evidence>
<accession>A0A517LLS9</accession>
<keyword evidence="2" id="KW-1185">Reference proteome</keyword>
<reference evidence="1 2" key="1">
    <citation type="submission" date="2019-07" db="EMBL/GenBank/DDBJ databases">
        <title>Finished genome of Venturia effusa.</title>
        <authorList>
            <person name="Young C.A."/>
            <person name="Cox M.P."/>
            <person name="Ganley A.R.D."/>
            <person name="David W.J."/>
        </authorList>
    </citation>
    <scope>NUCLEOTIDE SEQUENCE [LARGE SCALE GENOMIC DNA]</scope>
    <source>
        <strain evidence="2">albino</strain>
    </source>
</reference>
<dbReference type="AlphaFoldDB" id="A0A517LLS9"/>
<dbReference type="EMBL" id="CP042199">
    <property type="protein sequence ID" value="QDS76587.1"/>
    <property type="molecule type" value="Genomic_DNA"/>
</dbReference>
<evidence type="ECO:0000313" key="1">
    <source>
        <dbReference type="EMBL" id="QDS76587.1"/>
    </source>
</evidence>
<dbReference type="OrthoDB" id="3935530at2759"/>
<protein>
    <submittedName>
        <fullName evidence="1">Uncharacterized protein</fullName>
    </submittedName>
</protein>
<sequence>MQREVIKTGSNSGNFVNHQLQQSVFDQSLPHFRPGQNFVMLFFQTLVAALLSATALAMPGDWQKEHEYEKSVCKTKTAYDYETYTDKAYKTVTNYKTDVETKYKTDVYTKYKTEVQTILETKTYPYEEKTTKPFYETKTVPYPSTITEYKPATKTKEKYVTVCKTKWEGDHYG</sequence>
<gene>
    <name evidence="1" type="ORF">FKW77_007409</name>
</gene>